<evidence type="ECO:0000259" key="2">
    <source>
        <dbReference type="Pfam" id="PF02517"/>
    </source>
</evidence>
<feature type="transmembrane region" description="Helical" evidence="1">
    <location>
        <begin position="24"/>
        <end position="42"/>
    </location>
</feature>
<proteinExistence type="predicted"/>
<feature type="transmembrane region" description="Helical" evidence="1">
    <location>
        <begin position="92"/>
        <end position="112"/>
    </location>
</feature>
<dbReference type="KEGG" id="bgok:Pr1d_05170"/>
<dbReference type="Pfam" id="PF02517">
    <property type="entry name" value="Rce1-like"/>
    <property type="match status" value="1"/>
</dbReference>
<keyword evidence="3" id="KW-0645">Protease</keyword>
<keyword evidence="1" id="KW-0812">Transmembrane</keyword>
<accession>A0A5B9Q8L9</accession>
<feature type="transmembrane region" description="Helical" evidence="1">
    <location>
        <begin position="245"/>
        <end position="270"/>
    </location>
</feature>
<evidence type="ECO:0000313" key="4">
    <source>
        <dbReference type="Proteomes" id="UP000323917"/>
    </source>
</evidence>
<dbReference type="InterPro" id="IPR003675">
    <property type="entry name" value="Rce1/LyrA-like_dom"/>
</dbReference>
<dbReference type="AlphaFoldDB" id="A0A5B9Q8L9"/>
<feature type="transmembrane region" description="Helical" evidence="1">
    <location>
        <begin position="197"/>
        <end position="217"/>
    </location>
</feature>
<keyword evidence="1" id="KW-1133">Transmembrane helix</keyword>
<dbReference type="Proteomes" id="UP000323917">
    <property type="component" value="Chromosome"/>
</dbReference>
<dbReference type="RefSeq" id="WP_148072050.1">
    <property type="nucleotide sequence ID" value="NZ_CP042913.1"/>
</dbReference>
<protein>
    <submittedName>
        <fullName evidence="3">CAAX amino terminal protease self-immunity</fullName>
    </submittedName>
</protein>
<dbReference type="EMBL" id="CP042913">
    <property type="protein sequence ID" value="QEG33256.1"/>
    <property type="molecule type" value="Genomic_DNA"/>
</dbReference>
<dbReference type="GO" id="GO:0080120">
    <property type="term" value="P:CAAX-box protein maturation"/>
    <property type="evidence" value="ECO:0007669"/>
    <property type="project" value="UniProtKB-ARBA"/>
</dbReference>
<keyword evidence="4" id="KW-1185">Reference proteome</keyword>
<organism evidence="3 4">
    <name type="scientific">Bythopirellula goksoeyrii</name>
    <dbReference type="NCBI Taxonomy" id="1400387"/>
    <lineage>
        <taxon>Bacteria</taxon>
        <taxon>Pseudomonadati</taxon>
        <taxon>Planctomycetota</taxon>
        <taxon>Planctomycetia</taxon>
        <taxon>Pirellulales</taxon>
        <taxon>Lacipirellulaceae</taxon>
        <taxon>Bythopirellula</taxon>
    </lineage>
</organism>
<evidence type="ECO:0000313" key="3">
    <source>
        <dbReference type="EMBL" id="QEG33256.1"/>
    </source>
</evidence>
<keyword evidence="1" id="KW-0472">Membrane</keyword>
<dbReference type="OrthoDB" id="9787923at2"/>
<feature type="domain" description="CAAX prenyl protease 2/Lysostaphin resistance protein A-like" evidence="2">
    <location>
        <begin position="202"/>
        <end position="296"/>
    </location>
</feature>
<keyword evidence="3" id="KW-0378">Hydrolase</keyword>
<feature type="transmembrane region" description="Helical" evidence="1">
    <location>
        <begin position="282"/>
        <end position="303"/>
    </location>
</feature>
<feature type="transmembrane region" description="Helical" evidence="1">
    <location>
        <begin position="124"/>
        <end position="145"/>
    </location>
</feature>
<dbReference type="NCBIfam" id="TIGR03008">
    <property type="entry name" value="pepcterm_CAAX"/>
    <property type="match status" value="1"/>
</dbReference>
<evidence type="ECO:0000256" key="1">
    <source>
        <dbReference type="SAM" id="Phobius"/>
    </source>
</evidence>
<dbReference type="InterPro" id="IPR014346">
    <property type="entry name" value="Prenyl_protease-related"/>
</dbReference>
<gene>
    <name evidence="3" type="ORF">Pr1d_05170</name>
</gene>
<sequence length="310" mass="34646">MSAPNEDSVNQTATPLPAGWLSRWPAVTFLLPFAVFMLVGSLEPTPPKSSQSDNLGEAVLETESLDEVIDSPAIDDFSPEEGGLLPKIPYAYYPWVYTLKIVLTLVAMALVWPGYRTFPFRVSWLSVAVGVVGVVLWVALCHLRLEPRIIGPVDRFLGSFIPGREPGEIPTIHLLDLLGTGERSAYDPLTQMAGQPVAAWAFLIVRFIGLALIVPIIEEFFLRGFLMRFVMHQQWWKVPFGEADATALLVGTLVPMMMHMGELFAAAVWFSMITWLMLRTRNIWDCVVAHGVTNLLLGIYVVLFDQWQLM</sequence>
<name>A0A5B9Q8L9_9BACT</name>
<reference evidence="3 4" key="1">
    <citation type="submission" date="2019-08" db="EMBL/GenBank/DDBJ databases">
        <title>Deep-cultivation of Planctomycetes and their phenomic and genomic characterization uncovers novel biology.</title>
        <authorList>
            <person name="Wiegand S."/>
            <person name="Jogler M."/>
            <person name="Boedeker C."/>
            <person name="Pinto D."/>
            <person name="Vollmers J."/>
            <person name="Rivas-Marin E."/>
            <person name="Kohn T."/>
            <person name="Peeters S.H."/>
            <person name="Heuer A."/>
            <person name="Rast P."/>
            <person name="Oberbeckmann S."/>
            <person name="Bunk B."/>
            <person name="Jeske O."/>
            <person name="Meyerdierks A."/>
            <person name="Storesund J.E."/>
            <person name="Kallscheuer N."/>
            <person name="Luecker S."/>
            <person name="Lage O.M."/>
            <person name="Pohl T."/>
            <person name="Merkel B.J."/>
            <person name="Hornburger P."/>
            <person name="Mueller R.-W."/>
            <person name="Bruemmer F."/>
            <person name="Labrenz M."/>
            <person name="Spormann A.M."/>
            <person name="Op den Camp H."/>
            <person name="Overmann J."/>
            <person name="Amann R."/>
            <person name="Jetten M.S.M."/>
            <person name="Mascher T."/>
            <person name="Medema M.H."/>
            <person name="Devos D.P."/>
            <person name="Kaster A.-K."/>
            <person name="Ovreas L."/>
            <person name="Rohde M."/>
            <person name="Galperin M.Y."/>
            <person name="Jogler C."/>
        </authorList>
    </citation>
    <scope>NUCLEOTIDE SEQUENCE [LARGE SCALE GENOMIC DNA]</scope>
    <source>
        <strain evidence="3 4">Pr1d</strain>
    </source>
</reference>
<dbReference type="GO" id="GO:0006508">
    <property type="term" value="P:proteolysis"/>
    <property type="evidence" value="ECO:0007669"/>
    <property type="project" value="UniProtKB-KW"/>
</dbReference>
<dbReference type="GO" id="GO:0004175">
    <property type="term" value="F:endopeptidase activity"/>
    <property type="evidence" value="ECO:0007669"/>
    <property type="project" value="UniProtKB-ARBA"/>
</dbReference>